<sequence length="157" mass="17512">MVDELVRTLGLRPHPEGGYYQETYRAPLRVETPRGPRSAGTAIYYLLPRGAFAAWHEVASDEVWHFYDGAPLTLYLLSERGLETVVLGRDVARGERPQVVIPAGVLQAALPKGDYTLVGCTVAPGFDFADWRMPPREELLARHPEHAELVRQLTHPG</sequence>
<keyword evidence="3" id="KW-1185">Reference proteome</keyword>
<evidence type="ECO:0000259" key="1">
    <source>
        <dbReference type="Pfam" id="PF06172"/>
    </source>
</evidence>
<dbReference type="InterPro" id="IPR014710">
    <property type="entry name" value="RmlC-like_jellyroll"/>
</dbReference>
<proteinExistence type="predicted"/>
<dbReference type="EMBL" id="JAXIVS010000014">
    <property type="protein sequence ID" value="MDY7231282.1"/>
    <property type="molecule type" value="Genomic_DNA"/>
</dbReference>
<dbReference type="SUPFAM" id="SSF51182">
    <property type="entry name" value="RmlC-like cupins"/>
    <property type="match status" value="1"/>
</dbReference>
<dbReference type="Pfam" id="PF06172">
    <property type="entry name" value="Cupin_5"/>
    <property type="match status" value="1"/>
</dbReference>
<comment type="caution">
    <text evidence="2">The sequence shown here is derived from an EMBL/GenBank/DDBJ whole genome shotgun (WGS) entry which is preliminary data.</text>
</comment>
<reference evidence="2 3" key="1">
    <citation type="submission" date="2023-12" db="EMBL/GenBank/DDBJ databases">
        <title>the genome sequence of Hyalangium sp. s54d21.</title>
        <authorList>
            <person name="Zhang X."/>
        </authorList>
    </citation>
    <scope>NUCLEOTIDE SEQUENCE [LARGE SCALE GENOMIC DNA]</scope>
    <source>
        <strain evidence="3">s54d21</strain>
    </source>
</reference>
<dbReference type="PANTHER" id="PTHR33387:SF3">
    <property type="entry name" value="DUF985 DOMAIN-CONTAINING PROTEIN"/>
    <property type="match status" value="1"/>
</dbReference>
<evidence type="ECO:0000313" key="3">
    <source>
        <dbReference type="Proteomes" id="UP001291309"/>
    </source>
</evidence>
<dbReference type="InterPro" id="IPR011051">
    <property type="entry name" value="RmlC_Cupin_sf"/>
</dbReference>
<dbReference type="CDD" id="cd06121">
    <property type="entry name" value="cupin_YML079wp"/>
    <property type="match status" value="1"/>
</dbReference>
<dbReference type="Proteomes" id="UP001291309">
    <property type="component" value="Unassembled WGS sequence"/>
</dbReference>
<dbReference type="Gene3D" id="2.60.120.10">
    <property type="entry name" value="Jelly Rolls"/>
    <property type="match status" value="1"/>
</dbReference>
<protein>
    <submittedName>
        <fullName evidence="2">Cupin domain-containing protein</fullName>
    </submittedName>
</protein>
<name>A0ABU5HEQ4_9BACT</name>
<feature type="domain" description="DUF985" evidence="1">
    <location>
        <begin position="4"/>
        <end position="133"/>
    </location>
</feature>
<dbReference type="RefSeq" id="WP_321549996.1">
    <property type="nucleotide sequence ID" value="NZ_JAXIVS010000014.1"/>
</dbReference>
<gene>
    <name evidence="2" type="ORF">SYV04_33135</name>
</gene>
<evidence type="ECO:0000313" key="2">
    <source>
        <dbReference type="EMBL" id="MDY7231282.1"/>
    </source>
</evidence>
<dbReference type="PANTHER" id="PTHR33387">
    <property type="entry name" value="RMLC-LIKE JELLY ROLL FOLD PROTEIN"/>
    <property type="match status" value="1"/>
</dbReference>
<dbReference type="InterPro" id="IPR039935">
    <property type="entry name" value="YML079W-like"/>
</dbReference>
<organism evidence="2 3">
    <name type="scientific">Hyalangium rubrum</name>
    <dbReference type="NCBI Taxonomy" id="3103134"/>
    <lineage>
        <taxon>Bacteria</taxon>
        <taxon>Pseudomonadati</taxon>
        <taxon>Myxococcota</taxon>
        <taxon>Myxococcia</taxon>
        <taxon>Myxococcales</taxon>
        <taxon>Cystobacterineae</taxon>
        <taxon>Archangiaceae</taxon>
        <taxon>Hyalangium</taxon>
    </lineage>
</organism>
<accession>A0ABU5HEQ4</accession>
<dbReference type="InterPro" id="IPR009327">
    <property type="entry name" value="Cupin_DUF985"/>
</dbReference>